<evidence type="ECO:0000256" key="7">
    <source>
        <dbReference type="SAM" id="Coils"/>
    </source>
</evidence>
<evidence type="ECO:0000259" key="8">
    <source>
        <dbReference type="PROSITE" id="PS00463"/>
    </source>
</evidence>
<reference evidence="9 10" key="1">
    <citation type="submission" date="2024-07" db="EMBL/GenBank/DDBJ databases">
        <title>Section-level genome sequencing and comparative genomics of Aspergillus sections Usti and Cavernicolus.</title>
        <authorList>
            <consortium name="Lawrence Berkeley National Laboratory"/>
            <person name="Nybo J.L."/>
            <person name="Vesth T.C."/>
            <person name="Theobald S."/>
            <person name="Frisvad J.C."/>
            <person name="Larsen T.O."/>
            <person name="Kjaerboelling I."/>
            <person name="Rothschild-Mancinelli K."/>
            <person name="Lyhne E.K."/>
            <person name="Kogle M.E."/>
            <person name="Barry K."/>
            <person name="Clum A."/>
            <person name="Na H."/>
            <person name="Ledsgaard L."/>
            <person name="Lin J."/>
            <person name="Lipzen A."/>
            <person name="Kuo A."/>
            <person name="Riley R."/>
            <person name="Mondo S."/>
            <person name="LaButti K."/>
            <person name="Haridas S."/>
            <person name="Pangalinan J."/>
            <person name="Salamov A.A."/>
            <person name="Simmons B.A."/>
            <person name="Magnuson J.K."/>
            <person name="Chen J."/>
            <person name="Drula E."/>
            <person name="Henrissat B."/>
            <person name="Wiebenga A."/>
            <person name="Lubbers R.J."/>
            <person name="Gomes A.C."/>
            <person name="Makela M.R."/>
            <person name="Stajich J."/>
            <person name="Grigoriev I.V."/>
            <person name="Mortensen U.H."/>
            <person name="De vries R.P."/>
            <person name="Baker S.E."/>
            <person name="Andersen M.R."/>
        </authorList>
    </citation>
    <scope>NUCLEOTIDE SEQUENCE [LARGE SCALE GENOMIC DNA]</scope>
    <source>
        <strain evidence="9 10">CBS 600.67</strain>
    </source>
</reference>
<protein>
    <recommendedName>
        <fullName evidence="8">Zn(2)-C6 fungal-type domain-containing protein</fullName>
    </recommendedName>
</protein>
<dbReference type="InterPro" id="IPR001138">
    <property type="entry name" value="Zn2Cys6_DnaBD"/>
</dbReference>
<feature type="domain" description="Zn(2)-C6 fungal-type" evidence="8">
    <location>
        <begin position="10"/>
        <end position="40"/>
    </location>
</feature>
<evidence type="ECO:0000256" key="1">
    <source>
        <dbReference type="ARBA" id="ARBA00004123"/>
    </source>
</evidence>
<evidence type="ECO:0000313" key="10">
    <source>
        <dbReference type="Proteomes" id="UP001610335"/>
    </source>
</evidence>
<evidence type="ECO:0000256" key="4">
    <source>
        <dbReference type="ARBA" id="ARBA00023125"/>
    </source>
</evidence>
<evidence type="ECO:0000256" key="3">
    <source>
        <dbReference type="ARBA" id="ARBA00023015"/>
    </source>
</evidence>
<evidence type="ECO:0000256" key="5">
    <source>
        <dbReference type="ARBA" id="ARBA00023163"/>
    </source>
</evidence>
<keyword evidence="3" id="KW-0805">Transcription regulation</keyword>
<keyword evidence="4" id="KW-0238">DNA-binding</keyword>
<keyword evidence="5" id="KW-0804">Transcription</keyword>
<evidence type="ECO:0000256" key="2">
    <source>
        <dbReference type="ARBA" id="ARBA00022833"/>
    </source>
</evidence>
<comment type="caution">
    <text evidence="9">The sequence shown here is derived from an EMBL/GenBank/DDBJ whole genome shotgun (WGS) entry which is preliminary data.</text>
</comment>
<dbReference type="Gene3D" id="4.10.240.10">
    <property type="entry name" value="Zn(2)-C6 fungal-type DNA-binding domain"/>
    <property type="match status" value="1"/>
</dbReference>
<gene>
    <name evidence="9" type="ORF">BDW59DRAFT_173575</name>
</gene>
<dbReference type="InterPro" id="IPR036864">
    <property type="entry name" value="Zn2-C6_fun-type_DNA-bd_sf"/>
</dbReference>
<dbReference type="EMBL" id="JBFXLS010000054">
    <property type="protein sequence ID" value="KAL2823243.1"/>
    <property type="molecule type" value="Genomic_DNA"/>
</dbReference>
<dbReference type="Proteomes" id="UP001610335">
    <property type="component" value="Unassembled WGS sequence"/>
</dbReference>
<evidence type="ECO:0000313" key="9">
    <source>
        <dbReference type="EMBL" id="KAL2823243.1"/>
    </source>
</evidence>
<dbReference type="PANTHER" id="PTHR31845">
    <property type="entry name" value="FINGER DOMAIN PROTEIN, PUTATIVE-RELATED"/>
    <property type="match status" value="1"/>
</dbReference>
<organism evidence="9 10">
    <name type="scientific">Aspergillus cavernicola</name>
    <dbReference type="NCBI Taxonomy" id="176166"/>
    <lineage>
        <taxon>Eukaryota</taxon>
        <taxon>Fungi</taxon>
        <taxon>Dikarya</taxon>
        <taxon>Ascomycota</taxon>
        <taxon>Pezizomycotina</taxon>
        <taxon>Eurotiomycetes</taxon>
        <taxon>Eurotiomycetidae</taxon>
        <taxon>Eurotiales</taxon>
        <taxon>Aspergillaceae</taxon>
        <taxon>Aspergillus</taxon>
        <taxon>Aspergillus subgen. Nidulantes</taxon>
    </lineage>
</organism>
<feature type="coiled-coil region" evidence="7">
    <location>
        <begin position="51"/>
        <end position="78"/>
    </location>
</feature>
<name>A0ABR4I8N0_9EURO</name>
<dbReference type="PROSITE" id="PS00463">
    <property type="entry name" value="ZN2_CY6_FUNGAL_1"/>
    <property type="match status" value="1"/>
</dbReference>
<evidence type="ECO:0000256" key="6">
    <source>
        <dbReference type="ARBA" id="ARBA00023242"/>
    </source>
</evidence>
<dbReference type="CDD" id="cd12148">
    <property type="entry name" value="fungal_TF_MHR"/>
    <property type="match status" value="1"/>
</dbReference>
<dbReference type="InterPro" id="IPR051089">
    <property type="entry name" value="prtT"/>
</dbReference>
<keyword evidence="7" id="KW-0175">Coiled coil</keyword>
<keyword evidence="10" id="KW-1185">Reference proteome</keyword>
<keyword evidence="6" id="KW-0539">Nucleus</keyword>
<comment type="subcellular location">
    <subcellularLocation>
        <location evidence="1">Nucleus</location>
    </subcellularLocation>
</comment>
<accession>A0ABR4I8N0</accession>
<keyword evidence="2" id="KW-0862">Zinc</keyword>
<proteinExistence type="predicted"/>
<dbReference type="PANTHER" id="PTHR31845:SF37">
    <property type="entry name" value="TRANSCRIPTION FACTOR DOMAIN-CONTAINING PROTEIN"/>
    <property type="match status" value="1"/>
</dbReference>
<sequence length="582" mass="65425">MSACSPRVKTCQTCATAKIRCLRSAGSAICDRCLRLNKPCYFRPSRLRQPWAKKESRLESLEKKVEELLGQSQDNQNSSHSPPNDSTRDVFDKGLITLDEAAALLDSYLQFMMPHFPYVVLPSRATVSELREHKPFLFLAILSVAATENRELQRALDDEAKAALAERTVLAYIPPSLETIQGILVMLAWSQHQVQQQYGPRNFSTLLYLAIGLLVELELDRPIELRRQYHRLNVHETTAAVPPIGTPRAEQRAVLGCSLLSSCFAIITQKKCTFPWSSYLEAFAVELAQSSEYASDQCLIHLIQLQHIFEQIDSVSADPTSLDTSSIARVGGIDPFQHTFRTFQRQLQDLSSKLSPQLTLDNFLLVSQLHTVNMYFCQVSLFDKQSTAHLSPGFRMEILCHGLDAAKRSYKSLSGLPLGTERYMSYTMWLQTGFNLILSCKLAAMAVSDEPLRRSEPRLQSLYDQLGMDRVLNGLVTRQRANQQAKGTYSTGFDYPGWLQWIHEWFNRQCNGVTTRGKNAGTTDLPGTAVPEHLGTTEVYNPGLELPATTSDPSILPWPPFPEMFAVDNPLYGWMDLGILPI</sequence>